<dbReference type="GO" id="GO:0032153">
    <property type="term" value="C:cell division site"/>
    <property type="evidence" value="ECO:0007669"/>
    <property type="project" value="TreeGrafter"/>
</dbReference>
<dbReference type="Proteomes" id="UP000298133">
    <property type="component" value="Unassembled WGS sequence"/>
</dbReference>
<comment type="function">
    <text evidence="9">Activator of cell division through the inhibition of FtsZ GTPase activity, therefore promoting FtsZ assembly into bundles of protofilaments necessary for the formation of the division Z ring. It is recruited early at mid-cell but it is not essential for cell division.</text>
</comment>
<comment type="similarity">
    <text evidence="2">Belongs to the ZapA family. Type 1 subfamily.</text>
</comment>
<dbReference type="GO" id="GO:0043093">
    <property type="term" value="P:FtsZ-dependent cytokinesis"/>
    <property type="evidence" value="ECO:0007669"/>
    <property type="project" value="TreeGrafter"/>
</dbReference>
<evidence type="ECO:0000313" key="13">
    <source>
        <dbReference type="Proteomes" id="UP000298133"/>
    </source>
</evidence>
<comment type="subunit">
    <text evidence="10">Homodimer. Interacts with FtsZ.</text>
</comment>
<dbReference type="OrthoDB" id="5772359at2"/>
<keyword evidence="7" id="KW-0717">Septation</keyword>
<dbReference type="Pfam" id="PF05164">
    <property type="entry name" value="ZapA"/>
    <property type="match status" value="1"/>
</dbReference>
<evidence type="ECO:0000256" key="5">
    <source>
        <dbReference type="ARBA" id="ARBA00022618"/>
    </source>
</evidence>
<keyword evidence="13" id="KW-1185">Reference proteome</keyword>
<sequence length="96" mass="10569">MSNSLKIKILDKEYQVACKPEDRAALQQSAQLLNDKMQEIRRSGAIIGLDRIAVMTALNLAYELLASEQSSNASNADNTLLATLEEKIDAALDRFS</sequence>
<keyword evidence="5 12" id="KW-0132">Cell division</keyword>
<evidence type="ECO:0000256" key="10">
    <source>
        <dbReference type="ARBA" id="ARBA00026068"/>
    </source>
</evidence>
<evidence type="ECO:0000256" key="7">
    <source>
        <dbReference type="ARBA" id="ARBA00023210"/>
    </source>
</evidence>
<dbReference type="SUPFAM" id="SSF102829">
    <property type="entry name" value="Cell division protein ZapA-like"/>
    <property type="match status" value="1"/>
</dbReference>
<dbReference type="Gene3D" id="3.30.160.880">
    <property type="entry name" value="Cell division protein ZapA protomer, N-terminal domain"/>
    <property type="match status" value="1"/>
</dbReference>
<dbReference type="EMBL" id="SPIA01000002">
    <property type="protein sequence ID" value="TFH68049.1"/>
    <property type="molecule type" value="Genomic_DNA"/>
</dbReference>
<evidence type="ECO:0000256" key="3">
    <source>
        <dbReference type="ARBA" id="ARBA00015195"/>
    </source>
</evidence>
<dbReference type="GO" id="GO:0000917">
    <property type="term" value="P:division septum assembly"/>
    <property type="evidence" value="ECO:0007669"/>
    <property type="project" value="UniProtKB-KW"/>
</dbReference>
<evidence type="ECO:0000256" key="9">
    <source>
        <dbReference type="ARBA" id="ARBA00024910"/>
    </source>
</evidence>
<dbReference type="InterPro" id="IPR007838">
    <property type="entry name" value="Cell_div_ZapA-like"/>
</dbReference>
<organism evidence="12 13">
    <name type="scientific">Gammaproteobacteria bacterium LSUCC0057</name>
    <dbReference type="NCBI Taxonomy" id="2559237"/>
    <lineage>
        <taxon>Bacteria</taxon>
        <taxon>Pseudomonadati</taxon>
        <taxon>Pseudomonadota</taxon>
        <taxon>Gammaproteobacteria</taxon>
        <taxon>Cellvibrionales</taxon>
        <taxon>Porticoccaceae</taxon>
        <taxon>SAR92 clade</taxon>
    </lineage>
</organism>
<name>A0A4Y8UK94_9GAMM</name>
<proteinExistence type="inferred from homology"/>
<protein>
    <recommendedName>
        <fullName evidence="3">Cell division protein ZapA</fullName>
    </recommendedName>
    <alternativeName>
        <fullName evidence="11">Z ring-associated protein ZapA</fullName>
    </alternativeName>
</protein>
<accession>A0A4Y8UK94</accession>
<dbReference type="PANTHER" id="PTHR34981">
    <property type="entry name" value="CELL DIVISION PROTEIN ZAPA"/>
    <property type="match status" value="1"/>
</dbReference>
<reference evidence="12 13" key="1">
    <citation type="submission" date="2019-03" db="EMBL/GenBank/DDBJ databases">
        <title>Draft genome of Gammaproteobacteria bacterium LSUCC0057, a member of the SAR92 clade.</title>
        <authorList>
            <person name="Lanclos V.C."/>
            <person name="Doiron C."/>
            <person name="Henson M.W."/>
            <person name="Thrash J.C."/>
        </authorList>
    </citation>
    <scope>NUCLEOTIDE SEQUENCE [LARGE SCALE GENOMIC DNA]</scope>
    <source>
        <strain evidence="12 13">LSUCC0057</strain>
    </source>
</reference>
<dbReference type="GO" id="GO:0005829">
    <property type="term" value="C:cytosol"/>
    <property type="evidence" value="ECO:0007669"/>
    <property type="project" value="TreeGrafter"/>
</dbReference>
<keyword evidence="8" id="KW-0131">Cell cycle</keyword>
<dbReference type="AlphaFoldDB" id="A0A4Y8UK94"/>
<dbReference type="Gene3D" id="1.20.5.50">
    <property type="match status" value="1"/>
</dbReference>
<comment type="subcellular location">
    <subcellularLocation>
        <location evidence="1">Cytoplasm</location>
    </subcellularLocation>
</comment>
<dbReference type="GO" id="GO:0000921">
    <property type="term" value="P:septin ring assembly"/>
    <property type="evidence" value="ECO:0007669"/>
    <property type="project" value="TreeGrafter"/>
</dbReference>
<evidence type="ECO:0000256" key="6">
    <source>
        <dbReference type="ARBA" id="ARBA00023054"/>
    </source>
</evidence>
<comment type="caution">
    <text evidence="12">The sequence shown here is derived from an EMBL/GenBank/DDBJ whole genome shotgun (WGS) entry which is preliminary data.</text>
</comment>
<dbReference type="InterPro" id="IPR036192">
    <property type="entry name" value="Cell_div_ZapA-like_sf"/>
</dbReference>
<keyword evidence="6" id="KW-0175">Coiled coil</keyword>
<evidence type="ECO:0000256" key="8">
    <source>
        <dbReference type="ARBA" id="ARBA00023306"/>
    </source>
</evidence>
<gene>
    <name evidence="12" type="ORF">E3W66_07335</name>
</gene>
<evidence type="ECO:0000313" key="12">
    <source>
        <dbReference type="EMBL" id="TFH68049.1"/>
    </source>
</evidence>
<evidence type="ECO:0000256" key="1">
    <source>
        <dbReference type="ARBA" id="ARBA00004496"/>
    </source>
</evidence>
<evidence type="ECO:0000256" key="4">
    <source>
        <dbReference type="ARBA" id="ARBA00022490"/>
    </source>
</evidence>
<keyword evidence="4" id="KW-0963">Cytoplasm</keyword>
<evidence type="ECO:0000256" key="11">
    <source>
        <dbReference type="ARBA" id="ARBA00033158"/>
    </source>
</evidence>
<dbReference type="InterPro" id="IPR042233">
    <property type="entry name" value="Cell_div_ZapA_N"/>
</dbReference>
<dbReference type="PANTHER" id="PTHR34981:SF1">
    <property type="entry name" value="CELL DIVISION PROTEIN ZAPA"/>
    <property type="match status" value="1"/>
</dbReference>
<dbReference type="GO" id="GO:0030428">
    <property type="term" value="C:cell septum"/>
    <property type="evidence" value="ECO:0007669"/>
    <property type="project" value="TreeGrafter"/>
</dbReference>
<evidence type="ECO:0000256" key="2">
    <source>
        <dbReference type="ARBA" id="ARBA00010074"/>
    </source>
</evidence>